<sequence>MMTVDPELKKLDMLDALSERHGALRNIVENKANDKNGIHNSSSEWYIMAKLYVSKLTFVEVTQSVNLTRQAIHKAIKQLEEKELVKVENLVHNKKEKCVSLTDSGIECIEQYMTYKQSIEKHIAKVIGTEQLQLFKTILHQDWQLEDLQ</sequence>
<feature type="domain" description="HTH marR-type" evidence="4">
    <location>
        <begin position="33"/>
        <end position="132"/>
    </location>
</feature>
<dbReference type="GO" id="GO:0003700">
    <property type="term" value="F:DNA-binding transcription factor activity"/>
    <property type="evidence" value="ECO:0007669"/>
    <property type="project" value="InterPro"/>
</dbReference>
<dbReference type="EMBL" id="LAKJ01000026">
    <property type="protein sequence ID" value="KKI62926.1"/>
    <property type="molecule type" value="Genomic_DNA"/>
</dbReference>
<dbReference type="PROSITE" id="PS01117">
    <property type="entry name" value="HTH_MARR_1"/>
    <property type="match status" value="1"/>
</dbReference>
<evidence type="ECO:0000256" key="3">
    <source>
        <dbReference type="ARBA" id="ARBA00023163"/>
    </source>
</evidence>
<evidence type="ECO:0000313" key="6">
    <source>
        <dbReference type="Proteomes" id="UP000034455"/>
    </source>
</evidence>
<dbReference type="PANTHER" id="PTHR35790">
    <property type="entry name" value="HTH-TYPE TRANSCRIPTIONAL REGULATOR PCHR"/>
    <property type="match status" value="1"/>
</dbReference>
<accession>A0A0M2NT75</accession>
<evidence type="ECO:0000313" key="5">
    <source>
        <dbReference type="EMBL" id="KKI62926.1"/>
    </source>
</evidence>
<evidence type="ECO:0000259" key="4">
    <source>
        <dbReference type="SMART" id="SM00347"/>
    </source>
</evidence>
<name>A0A0M2NT75_STACC</name>
<dbReference type="SMART" id="SM00347">
    <property type="entry name" value="HTH_MARR"/>
    <property type="match status" value="1"/>
</dbReference>
<dbReference type="Proteomes" id="UP000034455">
    <property type="component" value="Unassembled WGS sequence"/>
</dbReference>
<dbReference type="GO" id="GO:0003677">
    <property type="term" value="F:DNA binding"/>
    <property type="evidence" value="ECO:0007669"/>
    <property type="project" value="UniProtKB-KW"/>
</dbReference>
<proteinExistence type="predicted"/>
<keyword evidence="2" id="KW-0238">DNA-binding</keyword>
<organism evidence="5 6">
    <name type="scientific">Staphylococcus cohnii subsp. cohnii</name>
    <dbReference type="NCBI Taxonomy" id="74704"/>
    <lineage>
        <taxon>Bacteria</taxon>
        <taxon>Bacillati</taxon>
        <taxon>Bacillota</taxon>
        <taxon>Bacilli</taxon>
        <taxon>Bacillales</taxon>
        <taxon>Staphylococcaceae</taxon>
        <taxon>Staphylococcus</taxon>
        <taxon>Staphylococcus cohnii species complex</taxon>
    </lineage>
</organism>
<dbReference type="InterPro" id="IPR000835">
    <property type="entry name" value="HTH_MarR-typ"/>
</dbReference>
<keyword evidence="3" id="KW-0804">Transcription</keyword>
<dbReference type="CDD" id="cd00090">
    <property type="entry name" value="HTH_ARSR"/>
    <property type="match status" value="1"/>
</dbReference>
<dbReference type="AlphaFoldDB" id="A0A0M2NT75"/>
<protein>
    <submittedName>
        <fullName evidence="5">Putative transcriptional regulator, MarR family</fullName>
    </submittedName>
</protein>
<dbReference type="InterPro" id="IPR036390">
    <property type="entry name" value="WH_DNA-bd_sf"/>
</dbReference>
<dbReference type="Gene3D" id="1.10.10.10">
    <property type="entry name" value="Winged helix-like DNA-binding domain superfamily/Winged helix DNA-binding domain"/>
    <property type="match status" value="1"/>
</dbReference>
<dbReference type="SUPFAM" id="SSF46785">
    <property type="entry name" value="Winged helix' DNA-binding domain"/>
    <property type="match status" value="1"/>
</dbReference>
<reference evidence="5 6" key="1">
    <citation type="submission" date="2015-03" db="EMBL/GenBank/DDBJ databases">
        <title>Genome Assembly of Staphylococcus cohnii subsp. cohnii strain G22B2.</title>
        <authorList>
            <person name="Nair G."/>
            <person name="Kaur G."/>
            <person name="Khatri I."/>
            <person name="Singh N.K."/>
            <person name="Sathyabama S."/>
            <person name="Maurya S.K."/>
            <person name="Subramanian S."/>
            <person name="Agrewala J.N."/>
            <person name="Mayilraj S."/>
        </authorList>
    </citation>
    <scope>NUCLEOTIDE SEQUENCE [LARGE SCALE GENOMIC DNA]</scope>
    <source>
        <strain evidence="5 6">G22B2</strain>
    </source>
</reference>
<dbReference type="PANTHER" id="PTHR35790:SF4">
    <property type="entry name" value="HTH-TYPE TRANSCRIPTIONAL REGULATOR PCHR"/>
    <property type="match status" value="1"/>
</dbReference>
<dbReference type="InterPro" id="IPR036388">
    <property type="entry name" value="WH-like_DNA-bd_sf"/>
</dbReference>
<dbReference type="Pfam" id="PF13463">
    <property type="entry name" value="HTH_27"/>
    <property type="match status" value="1"/>
</dbReference>
<keyword evidence="1" id="KW-0805">Transcription regulation</keyword>
<dbReference type="InterPro" id="IPR052067">
    <property type="entry name" value="Metal_resp_HTH_trans_reg"/>
</dbReference>
<evidence type="ECO:0000256" key="1">
    <source>
        <dbReference type="ARBA" id="ARBA00023015"/>
    </source>
</evidence>
<gene>
    <name evidence="5" type="ORF">UF66_1568</name>
</gene>
<dbReference type="InterPro" id="IPR023187">
    <property type="entry name" value="Tscrpt_reg_MarR-type_CS"/>
</dbReference>
<dbReference type="PATRIC" id="fig|74704.6.peg.1609"/>
<dbReference type="InterPro" id="IPR011991">
    <property type="entry name" value="ArsR-like_HTH"/>
</dbReference>
<evidence type="ECO:0000256" key="2">
    <source>
        <dbReference type="ARBA" id="ARBA00023125"/>
    </source>
</evidence>
<dbReference type="RefSeq" id="WP_019468529.1">
    <property type="nucleotide sequence ID" value="NZ_BKAS01000018.1"/>
</dbReference>
<comment type="caution">
    <text evidence="5">The sequence shown here is derived from an EMBL/GenBank/DDBJ whole genome shotgun (WGS) entry which is preliminary data.</text>
</comment>